<sequence>MKKEITYITIDGREEHESFRDCITKAVAGLKPNEGIHVIKDFEPFPMYKMMESKGFDRYVEKTNEEEYHVYFTPREELGKIKMGEYLNLDNKKIEKIMWIKLNYLKGKISLENAKKEMRESFNEVTPQEFAICEQYLQQYGISDDELAERMEEILEIFDGILVSNKLELPEGHPIRTYLDEVVAIRKVLSEMKVLKEKKLIKNQWAELYDKLENINIHFARKQNQLYPALEAKGFDKPSKVMWTLENNIRNIIKQAKGYMEADEDQQFLSIQGEVIEMVEDMMVKEEEILYPTSMDLLTDEDFVEMRKGDDEIGYCLIEQPQSYGNNIDKIPTDSSDKELLKDLALVLEKHGVLNSTSNDEVLDVSQGKLTLEQINLIFKHLQVDLSYVDENEIVKFYSDTKHRVFPRSAGVIGRKVQNCHPRESVGTVEEIIRAFRNGEQDEAEFWLEIGGKFIYIIYNAVRDEGGNFRGVLEMMQDVTRIRSLEGSQRLLSWSNKKEEALEDKKDKNESKVDKDSKDKLEIIEVKNEYNITKETIIGDVVKKYPFIKDFLFELSPKFSKLKNPIIFKTMSFVATLEMISERGGFEVQDLIGKIVKEIDTKK</sequence>
<protein>
    <submittedName>
        <fullName evidence="3">DUF438 domain-containing protein</fullName>
    </submittedName>
</protein>
<dbReference type="Pfam" id="PF08984">
    <property type="entry name" value="DUF1858"/>
    <property type="match status" value="1"/>
</dbReference>
<dbReference type="Proteomes" id="UP001314796">
    <property type="component" value="Unassembled WGS sequence"/>
</dbReference>
<dbReference type="Gene3D" id="1.20.120.520">
    <property type="entry name" value="nmb1532 protein domain like"/>
    <property type="match status" value="1"/>
</dbReference>
<gene>
    <name evidence="3" type="ORF">JOC73_000271</name>
</gene>
<dbReference type="PANTHER" id="PTHR39966">
    <property type="entry name" value="BLL2471 PROTEIN-RELATED"/>
    <property type="match status" value="1"/>
</dbReference>
<dbReference type="PANTHER" id="PTHR39966:SF3">
    <property type="entry name" value="DUF438 DOMAIN-CONTAINING PROTEIN"/>
    <property type="match status" value="1"/>
</dbReference>
<proteinExistence type="predicted"/>
<reference evidence="3 4" key="1">
    <citation type="submission" date="2021-01" db="EMBL/GenBank/DDBJ databases">
        <title>Genomic Encyclopedia of Type Strains, Phase IV (KMG-IV): sequencing the most valuable type-strain genomes for metagenomic binning, comparative biology and taxonomic classification.</title>
        <authorList>
            <person name="Goeker M."/>
        </authorList>
    </citation>
    <scope>NUCLEOTIDE SEQUENCE [LARGE SCALE GENOMIC DNA]</scope>
    <source>
        <strain evidence="3 4">DSM 25890</strain>
    </source>
</reference>
<dbReference type="Pfam" id="PF13596">
    <property type="entry name" value="PAS_10"/>
    <property type="match status" value="1"/>
</dbReference>
<keyword evidence="4" id="KW-1185">Reference proteome</keyword>
<evidence type="ECO:0000259" key="2">
    <source>
        <dbReference type="Pfam" id="PF08984"/>
    </source>
</evidence>
<evidence type="ECO:0000313" key="3">
    <source>
        <dbReference type="EMBL" id="MBM7613763.1"/>
    </source>
</evidence>
<dbReference type="InterPro" id="IPR035965">
    <property type="entry name" value="PAS-like_dom_sf"/>
</dbReference>
<organism evidence="3 4">
    <name type="scientific">Alkaliphilus hydrothermalis</name>
    <dbReference type="NCBI Taxonomy" id="1482730"/>
    <lineage>
        <taxon>Bacteria</taxon>
        <taxon>Bacillati</taxon>
        <taxon>Bacillota</taxon>
        <taxon>Clostridia</taxon>
        <taxon>Peptostreptococcales</taxon>
        <taxon>Natronincolaceae</taxon>
        <taxon>Alkaliphilus</taxon>
    </lineage>
</organism>
<evidence type="ECO:0000313" key="4">
    <source>
        <dbReference type="Proteomes" id="UP001314796"/>
    </source>
</evidence>
<dbReference type="Gene3D" id="3.30.450.20">
    <property type="entry name" value="PAS domain"/>
    <property type="match status" value="1"/>
</dbReference>
<dbReference type="Gene3D" id="1.10.3910.10">
    <property type="entry name" value="SP0561-like"/>
    <property type="match status" value="1"/>
</dbReference>
<dbReference type="EMBL" id="JAFBEE010000001">
    <property type="protein sequence ID" value="MBM7613763.1"/>
    <property type="molecule type" value="Genomic_DNA"/>
</dbReference>
<evidence type="ECO:0000259" key="1">
    <source>
        <dbReference type="Pfam" id="PF01814"/>
    </source>
</evidence>
<dbReference type="Pfam" id="PF01814">
    <property type="entry name" value="Hemerythrin"/>
    <property type="match status" value="1"/>
</dbReference>
<dbReference type="RefSeq" id="WP_204400032.1">
    <property type="nucleotide sequence ID" value="NZ_JAFBEE010000001.1"/>
</dbReference>
<dbReference type="SUPFAM" id="SSF55785">
    <property type="entry name" value="PYP-like sensor domain (PAS domain)"/>
    <property type="match status" value="1"/>
</dbReference>
<dbReference type="SUPFAM" id="SSF140683">
    <property type="entry name" value="SP0561-like"/>
    <property type="match status" value="1"/>
</dbReference>
<feature type="domain" description="DUF1858" evidence="2">
    <location>
        <begin position="532"/>
        <end position="592"/>
    </location>
</feature>
<dbReference type="InterPro" id="IPR015077">
    <property type="entry name" value="DUF1858"/>
</dbReference>
<comment type="caution">
    <text evidence="3">The sequence shown here is derived from an EMBL/GenBank/DDBJ whole genome shotgun (WGS) entry which is preliminary data.</text>
</comment>
<accession>A0ABS2NLE0</accession>
<name>A0ABS2NLE0_9FIRM</name>
<feature type="domain" description="Hemerythrin-like" evidence="1">
    <location>
        <begin position="185"/>
        <end position="292"/>
    </location>
</feature>
<dbReference type="InterPro" id="IPR012312">
    <property type="entry name" value="Hemerythrin-like"/>
</dbReference>
<dbReference type="InterPro" id="IPR038062">
    <property type="entry name" value="ScdA-like_N_sf"/>
</dbReference>